<accession>A0A8E2DJ19</accession>
<dbReference type="AlphaFoldDB" id="A0A8E2DJ19"/>
<protein>
    <submittedName>
        <fullName evidence="1">Uncharacterized protein</fullName>
    </submittedName>
</protein>
<dbReference type="SUPFAM" id="SSF51197">
    <property type="entry name" value="Clavaminate synthase-like"/>
    <property type="match status" value="1"/>
</dbReference>
<keyword evidence="2" id="KW-1185">Reference proteome</keyword>
<evidence type="ECO:0000313" key="2">
    <source>
        <dbReference type="Proteomes" id="UP000250043"/>
    </source>
</evidence>
<reference evidence="1 2" key="1">
    <citation type="submission" date="2016-07" db="EMBL/GenBank/DDBJ databases">
        <title>Draft genome of the white-rot fungus Obba rivulosa 3A-2.</title>
        <authorList>
            <consortium name="DOE Joint Genome Institute"/>
            <person name="Miettinen O."/>
            <person name="Riley R."/>
            <person name="Acob R."/>
            <person name="Barry K."/>
            <person name="Cullen D."/>
            <person name="De Vries R."/>
            <person name="Hainaut M."/>
            <person name="Hatakka A."/>
            <person name="Henrissat B."/>
            <person name="Hilden K."/>
            <person name="Kuo R."/>
            <person name="Labutti K."/>
            <person name="Lipzen A."/>
            <person name="Makela M.R."/>
            <person name="Sandor L."/>
            <person name="Spatafora J.W."/>
            <person name="Grigoriev I.V."/>
            <person name="Hibbett D.S."/>
        </authorList>
    </citation>
    <scope>NUCLEOTIDE SEQUENCE [LARGE SCALE GENOMIC DNA]</scope>
    <source>
        <strain evidence="1 2">3A-2</strain>
    </source>
</reference>
<dbReference type="Proteomes" id="UP000250043">
    <property type="component" value="Unassembled WGS sequence"/>
</dbReference>
<name>A0A8E2DJ19_9APHY</name>
<evidence type="ECO:0000313" key="1">
    <source>
        <dbReference type="EMBL" id="OCH84313.1"/>
    </source>
</evidence>
<sequence length="142" mass="16400">MLELHYPSIHKIWHHLTRPLQSQPVTPSDLSAFPVYIPRLFALPQVDKDMSLVRSPRFFGYSCFNFGTLYAAPVTFNVSDSEELYLCPWDPAQWPTEGALSDFLATFKQYLVQVEVLSFESINLLVHTSRIPPHPRPTRLRL</sequence>
<organism evidence="1 2">
    <name type="scientific">Obba rivulosa</name>
    <dbReference type="NCBI Taxonomy" id="1052685"/>
    <lineage>
        <taxon>Eukaryota</taxon>
        <taxon>Fungi</taxon>
        <taxon>Dikarya</taxon>
        <taxon>Basidiomycota</taxon>
        <taxon>Agaricomycotina</taxon>
        <taxon>Agaricomycetes</taxon>
        <taxon>Polyporales</taxon>
        <taxon>Gelatoporiaceae</taxon>
        <taxon>Obba</taxon>
    </lineage>
</organism>
<gene>
    <name evidence="1" type="ORF">OBBRIDRAFT_839807</name>
</gene>
<dbReference type="EMBL" id="KV722691">
    <property type="protein sequence ID" value="OCH84313.1"/>
    <property type="molecule type" value="Genomic_DNA"/>
</dbReference>
<proteinExistence type="predicted"/>